<protein>
    <submittedName>
        <fullName evidence="2">Uncharacterized protein</fullName>
    </submittedName>
</protein>
<feature type="compositionally biased region" description="Pro residues" evidence="1">
    <location>
        <begin position="366"/>
        <end position="375"/>
    </location>
</feature>
<dbReference type="STRING" id="7395.A0A1A9UDV6"/>
<evidence type="ECO:0000313" key="2">
    <source>
        <dbReference type="EnsemblMetazoa" id="GAUT001338-PA"/>
    </source>
</evidence>
<evidence type="ECO:0000313" key="3">
    <source>
        <dbReference type="Proteomes" id="UP000078200"/>
    </source>
</evidence>
<feature type="region of interest" description="Disordered" evidence="1">
    <location>
        <begin position="103"/>
        <end position="122"/>
    </location>
</feature>
<feature type="compositionally biased region" description="Basic and acidic residues" evidence="1">
    <location>
        <begin position="34"/>
        <end position="46"/>
    </location>
</feature>
<feature type="compositionally biased region" description="Polar residues" evidence="1">
    <location>
        <begin position="203"/>
        <end position="225"/>
    </location>
</feature>
<feature type="compositionally biased region" description="Low complexity" evidence="1">
    <location>
        <begin position="287"/>
        <end position="311"/>
    </location>
</feature>
<feature type="compositionally biased region" description="Acidic residues" evidence="1">
    <location>
        <begin position="356"/>
        <end position="365"/>
    </location>
</feature>
<organism evidence="2 3">
    <name type="scientific">Glossina austeni</name>
    <name type="common">Savannah tsetse fly</name>
    <dbReference type="NCBI Taxonomy" id="7395"/>
    <lineage>
        <taxon>Eukaryota</taxon>
        <taxon>Metazoa</taxon>
        <taxon>Ecdysozoa</taxon>
        <taxon>Arthropoda</taxon>
        <taxon>Hexapoda</taxon>
        <taxon>Insecta</taxon>
        <taxon>Pterygota</taxon>
        <taxon>Neoptera</taxon>
        <taxon>Endopterygota</taxon>
        <taxon>Diptera</taxon>
        <taxon>Brachycera</taxon>
        <taxon>Muscomorpha</taxon>
        <taxon>Hippoboscoidea</taxon>
        <taxon>Glossinidae</taxon>
        <taxon>Glossina</taxon>
    </lineage>
</organism>
<feature type="region of interest" description="Disordered" evidence="1">
    <location>
        <begin position="127"/>
        <end position="157"/>
    </location>
</feature>
<keyword evidence="3" id="KW-1185">Reference proteome</keyword>
<accession>A0A1A9UDV6</accession>
<feature type="region of interest" description="Disordered" evidence="1">
    <location>
        <begin position="268"/>
        <end position="316"/>
    </location>
</feature>
<dbReference type="Proteomes" id="UP000078200">
    <property type="component" value="Unassembled WGS sequence"/>
</dbReference>
<reference evidence="2" key="1">
    <citation type="submission" date="2020-05" db="UniProtKB">
        <authorList>
            <consortium name="EnsemblMetazoa"/>
        </authorList>
    </citation>
    <scope>IDENTIFICATION</scope>
    <source>
        <strain evidence="2">TTRI</strain>
    </source>
</reference>
<feature type="region of interest" description="Disordered" evidence="1">
    <location>
        <begin position="338"/>
        <end position="377"/>
    </location>
</feature>
<dbReference type="EnsemblMetazoa" id="GAUT001338-RA">
    <property type="protein sequence ID" value="GAUT001338-PA"/>
    <property type="gene ID" value="GAUT001338"/>
</dbReference>
<feature type="compositionally biased region" description="Polar residues" evidence="1">
    <location>
        <begin position="49"/>
        <end position="62"/>
    </location>
</feature>
<dbReference type="AlphaFoldDB" id="A0A1A9UDV6"/>
<dbReference type="VEuPathDB" id="VectorBase:GAUT001338"/>
<feature type="compositionally biased region" description="Polar residues" evidence="1">
    <location>
        <begin position="514"/>
        <end position="533"/>
    </location>
</feature>
<feature type="region of interest" description="Disordered" evidence="1">
    <location>
        <begin position="193"/>
        <end position="225"/>
    </location>
</feature>
<name>A0A1A9UDV6_GLOAU</name>
<sequence>MSSHSGTIGRKRGGSSSGVSGSAGGSEYYFSGGEKMRRQRSAEWHSRHGYNSSSEDEYQNTGQTSAFDTQLLAQLLLQSQQLANMDNYTSDLENEEIFSRLSEYPCSKNRDSSSNANDTPNYLHHLQQQHNDSPQQQSTALCSPAKHHQPSKTANTSATITLLTTSSTSATTTITANHKYLDANNSTITTSLGGFLPTPTKPARSTNPFLNSKYDSQSNSDSVSDRLSLSGSAIMLDRLQNSSDYGNGILNSAFMLPITANSLANSFGGSVRETQSTRRSKNGRPLNRSNGMTTSSSGTSSNSNATVSNTGRSEREKLKLQQLQMELREYAQAHVAADSSADTSIILDGGGGNIDELNDDDDGEPPPEPAPPEIPPRTQSLLMSLRKHSEYKLNYEEKGDQKHEEFIPTSHMQQQLQQQPKESLLYTLLLTELNSLESLRRKQFKIFVYLKQLPVYNEISQTITLFSERSSTLSNFSITCLMFLIDNYLIPEIGVRCSESQSKSIGSSETQSQQGKQQAASNKQQSMNELNLM</sequence>
<feature type="region of interest" description="Disordered" evidence="1">
    <location>
        <begin position="504"/>
        <end position="533"/>
    </location>
</feature>
<feature type="region of interest" description="Disordered" evidence="1">
    <location>
        <begin position="1"/>
        <end position="62"/>
    </location>
</feature>
<proteinExistence type="predicted"/>
<feature type="compositionally biased region" description="Low complexity" evidence="1">
    <location>
        <begin position="504"/>
        <end position="513"/>
    </location>
</feature>
<feature type="compositionally biased region" description="Low complexity" evidence="1">
    <location>
        <begin position="128"/>
        <end position="137"/>
    </location>
</feature>
<evidence type="ECO:0000256" key="1">
    <source>
        <dbReference type="SAM" id="MobiDB-lite"/>
    </source>
</evidence>